<dbReference type="InterPro" id="IPR050437">
    <property type="entry name" value="Ribos_protein_bS1-like"/>
</dbReference>
<dbReference type="OrthoDB" id="995477at2759"/>
<dbReference type="SUPFAM" id="SSF47781">
    <property type="entry name" value="RuvA domain 2-like"/>
    <property type="match status" value="1"/>
</dbReference>
<dbReference type="Gene3D" id="1.10.150.310">
    <property type="entry name" value="Tex RuvX-like domain-like"/>
    <property type="match status" value="1"/>
</dbReference>
<evidence type="ECO:0000313" key="2">
    <source>
        <dbReference type="EMBL" id="GMH53887.1"/>
    </source>
</evidence>
<proteinExistence type="predicted"/>
<dbReference type="InterPro" id="IPR012337">
    <property type="entry name" value="RNaseH-like_sf"/>
</dbReference>
<evidence type="ECO:0000313" key="3">
    <source>
        <dbReference type="Proteomes" id="UP001165082"/>
    </source>
</evidence>
<dbReference type="Proteomes" id="UP001165082">
    <property type="component" value="Unassembled WGS sequence"/>
</dbReference>
<protein>
    <recommendedName>
        <fullName evidence="1">S1 motif domain-containing protein</fullName>
    </recommendedName>
</protein>
<reference evidence="2" key="1">
    <citation type="submission" date="2022-07" db="EMBL/GenBank/DDBJ databases">
        <title>Genome analysis of Parmales, a sister group of diatoms, reveals the evolutionary specialization of diatoms from phago-mixotrophs to photoautotrophs.</title>
        <authorList>
            <person name="Ban H."/>
            <person name="Sato S."/>
            <person name="Yoshikawa S."/>
            <person name="Kazumasa Y."/>
            <person name="Nakamura Y."/>
            <person name="Ichinomiya M."/>
            <person name="Saitoh K."/>
            <person name="Sato N."/>
            <person name="Blanc-Mathieu R."/>
            <person name="Endo H."/>
            <person name="Kuwata A."/>
            <person name="Ogata H."/>
        </authorList>
    </citation>
    <scope>NUCLEOTIDE SEQUENCE</scope>
</reference>
<dbReference type="InterPro" id="IPR003029">
    <property type="entry name" value="S1_domain"/>
</dbReference>
<keyword evidence="3" id="KW-1185">Reference proteome</keyword>
<comment type="caution">
    <text evidence="2">The sequence shown here is derived from an EMBL/GenBank/DDBJ whole genome shotgun (WGS) entry which is preliminary data.</text>
</comment>
<dbReference type="PROSITE" id="PS50126">
    <property type="entry name" value="S1"/>
    <property type="match status" value="1"/>
</dbReference>
<dbReference type="PANTHER" id="PTHR10724:SF10">
    <property type="entry name" value="S1 RNA-BINDING DOMAIN-CONTAINING PROTEIN 1"/>
    <property type="match status" value="1"/>
</dbReference>
<dbReference type="PANTHER" id="PTHR10724">
    <property type="entry name" value="30S RIBOSOMAL PROTEIN S1"/>
    <property type="match status" value="1"/>
</dbReference>
<dbReference type="EMBL" id="BRXZ01000786">
    <property type="protein sequence ID" value="GMH53887.1"/>
    <property type="molecule type" value="Genomic_DNA"/>
</dbReference>
<gene>
    <name evidence="2" type="ORF">TrRE_jg4142</name>
</gene>
<dbReference type="Pfam" id="PF16921">
    <property type="entry name" value="Tex_YqgF"/>
    <property type="match status" value="1"/>
</dbReference>
<name>A0A9W6ZMB3_9STRA</name>
<feature type="non-terminal residue" evidence="2">
    <location>
        <position position="1"/>
    </location>
</feature>
<dbReference type="GO" id="GO:0006412">
    <property type="term" value="P:translation"/>
    <property type="evidence" value="ECO:0007669"/>
    <property type="project" value="TreeGrafter"/>
</dbReference>
<dbReference type="Gene3D" id="1.10.3500.10">
    <property type="entry name" value="Tex N-terminal region-like"/>
    <property type="match status" value="1"/>
</dbReference>
<sequence>MNSTMKNMKNIWKQPIEKTPLAYQLSKSFPPNPSLTQSISHILTSFSTGSTFSFICRYDFARCSIRTNGNSRGVLEVGDVEKVHDSWTWHEVEGGRKVKQECHDMLIKEFSGSSGSSLQVFKSWLAKVDSAGTTEEVKRVKKDIQEAYGLVRERKSIVRDSLEKWSEVKCPCNPAGLNLATMGSDLIKGTNLDGDEWRSALSEHPDVYEPLAMSLASREMSRNWAAAGFDEAAFYRDNTIIAVNYTPAKKGKNEPFNGLKMNMSQVAKFDDQKIARLKPTQVLKIKRTKANYDDAKKLEKERRQDAKTSIGTFTVRFKISDSQICEFGVKRVRSAVSLTFGDPNLNGVNKKVVSFRNKVLIEAAKGAFGMPMKGQPRVSKSLPELQAFVERVEENNKKKSSSRCQSAWADKTEGSLKRAGEVFCQNVKSGLGNEGVMWGAKGGDARDVVVGVDPGFRSGFKIAVLKGGKGDGWMDTIDIEGLNNGMGGFKWMEGDKVRRSVFELMVKIGQEANGGEVDFAIGTGTGGEDVREYLAEIAEAAGVHGRFNRVTEDGASVWSTSKDALEEFSHVERLQPEWLGAVSIGRRFVSPLAELLKVPPRSMGFGMYQHDVKEKDLSTGLQRTVEDVVAERGVWVNYETPSLLKYVPGLTKPVRERIIEGRPFSSRRDMKERVKGMGDKMFENAAGFCRISGGEEALDDSRVHSRDYDVARWMVRNGEASKRMSMRSEEIDEYRKGAEGGVDVEERARRCVSSLERRAGTRLTFEEEEGVELPQEFRRKGVKLEDLPLLKRLKGVVSNMTDFGVFVNFGMEGCDGLVHTSKLGPMKMKGLAVGGAIIVDIINVEAETKRISLRRSVGEEGEETKKRKVEG</sequence>
<dbReference type="AlphaFoldDB" id="A0A9W6ZMB3"/>
<dbReference type="GO" id="GO:0003729">
    <property type="term" value="F:mRNA binding"/>
    <property type="evidence" value="ECO:0007669"/>
    <property type="project" value="TreeGrafter"/>
</dbReference>
<feature type="domain" description="S1 motif" evidence="1">
    <location>
        <begin position="790"/>
        <end position="856"/>
    </location>
</feature>
<dbReference type="InterPro" id="IPR010994">
    <property type="entry name" value="RuvA_2-like"/>
</dbReference>
<organism evidence="2 3">
    <name type="scientific">Triparma retinervis</name>
    <dbReference type="NCBI Taxonomy" id="2557542"/>
    <lineage>
        <taxon>Eukaryota</taxon>
        <taxon>Sar</taxon>
        <taxon>Stramenopiles</taxon>
        <taxon>Ochrophyta</taxon>
        <taxon>Bolidophyceae</taxon>
        <taxon>Parmales</taxon>
        <taxon>Triparmaceae</taxon>
        <taxon>Triparma</taxon>
    </lineage>
</organism>
<dbReference type="InterPro" id="IPR032639">
    <property type="entry name" value="Tex_YqgF"/>
</dbReference>
<dbReference type="InterPro" id="IPR012340">
    <property type="entry name" value="NA-bd_OB-fold"/>
</dbReference>
<dbReference type="SUPFAM" id="SSF50249">
    <property type="entry name" value="Nucleic acid-binding proteins"/>
    <property type="match status" value="1"/>
</dbReference>
<dbReference type="SMART" id="SM00316">
    <property type="entry name" value="S1"/>
    <property type="match status" value="1"/>
</dbReference>
<dbReference type="Pfam" id="PF00575">
    <property type="entry name" value="S1"/>
    <property type="match status" value="1"/>
</dbReference>
<dbReference type="SUPFAM" id="SSF53098">
    <property type="entry name" value="Ribonuclease H-like"/>
    <property type="match status" value="1"/>
</dbReference>
<dbReference type="Gene3D" id="2.40.50.140">
    <property type="entry name" value="Nucleic acid-binding proteins"/>
    <property type="match status" value="1"/>
</dbReference>
<dbReference type="Pfam" id="PF12836">
    <property type="entry name" value="HHH_3"/>
    <property type="match status" value="1"/>
</dbReference>
<dbReference type="InterPro" id="IPR023323">
    <property type="entry name" value="Tex-like_dom_sf"/>
</dbReference>
<accession>A0A9W6ZMB3</accession>
<evidence type="ECO:0000259" key="1">
    <source>
        <dbReference type="PROSITE" id="PS50126"/>
    </source>
</evidence>
<dbReference type="GO" id="GO:0003735">
    <property type="term" value="F:structural constituent of ribosome"/>
    <property type="evidence" value="ECO:0007669"/>
    <property type="project" value="TreeGrafter"/>
</dbReference>